<dbReference type="KEGG" id="clac:EG342_09860"/>
<reference evidence="2 3" key="1">
    <citation type="submission" date="2018-01" db="EMBL/GenBank/DDBJ databases">
        <title>Draft genome sequences of Chryseobacterium lactis NCTC11390, Chryseobacterium oncorhynchi 701B-08, and Chryseobacterium viscerum 687B-08.</title>
        <authorList>
            <person name="Jeong J.-J."/>
            <person name="Lee Y.J."/>
            <person name="Park B."/>
            <person name="Choi I.-G."/>
            <person name="Kim K.D."/>
        </authorList>
    </citation>
    <scope>NUCLEOTIDE SEQUENCE [LARGE SCALE GENOMIC DNA]</scope>
    <source>
        <strain evidence="2 3">NCTC11390</strain>
    </source>
</reference>
<keyword evidence="4" id="KW-1185">Reference proteome</keyword>
<dbReference type="AlphaFoldDB" id="A0A3G6RHA0"/>
<organism evidence="2 3">
    <name type="scientific">Chryseobacterium lactis</name>
    <dbReference type="NCBI Taxonomy" id="1241981"/>
    <lineage>
        <taxon>Bacteria</taxon>
        <taxon>Pseudomonadati</taxon>
        <taxon>Bacteroidota</taxon>
        <taxon>Flavobacteriia</taxon>
        <taxon>Flavobacteriales</taxon>
        <taxon>Weeksellaceae</taxon>
        <taxon>Chryseobacterium group</taxon>
        <taxon>Chryseobacterium</taxon>
    </lineage>
</organism>
<dbReference type="RefSeq" id="WP_103291447.1">
    <property type="nucleotide sequence ID" value="NZ_CP033924.1"/>
</dbReference>
<dbReference type="Proteomes" id="UP000236262">
    <property type="component" value="Unassembled WGS sequence"/>
</dbReference>
<evidence type="ECO:0000313" key="3">
    <source>
        <dbReference type="Proteomes" id="UP000236262"/>
    </source>
</evidence>
<reference evidence="1 4" key="2">
    <citation type="submission" date="2018-11" db="EMBL/GenBank/DDBJ databases">
        <title>Proposal to divide the Flavobacteriaceae and reorganize its genera based on Amino Acid Identity values calculated from whole genome sequences.</title>
        <authorList>
            <person name="Nicholson A.C."/>
            <person name="Gulvik C.A."/>
            <person name="Whitney A.M."/>
            <person name="Humrighouse B.W."/>
            <person name="Bell M."/>
            <person name="Holmes B."/>
            <person name="Steigerwalt A.G."/>
            <person name="Villarma A."/>
            <person name="Sheth M."/>
            <person name="Batra D."/>
            <person name="Pryor J."/>
            <person name="Bernardet J.-F."/>
            <person name="Hugo C."/>
            <person name="Kampfer P."/>
            <person name="Newman J."/>
            <person name="McQuiston J.R."/>
        </authorList>
    </citation>
    <scope>NUCLEOTIDE SEQUENCE [LARGE SCALE GENOMIC DNA]</scope>
    <source>
        <strain evidence="1 4">KC_1864</strain>
    </source>
</reference>
<gene>
    <name evidence="2" type="ORF">C1637_09840</name>
    <name evidence="1" type="ORF">EG342_09860</name>
</gene>
<evidence type="ECO:0000313" key="1">
    <source>
        <dbReference type="EMBL" id="AZA82188.1"/>
    </source>
</evidence>
<dbReference type="EMBL" id="CP033924">
    <property type="protein sequence ID" value="AZA82188.1"/>
    <property type="molecule type" value="Genomic_DNA"/>
</dbReference>
<dbReference type="Proteomes" id="UP000279972">
    <property type="component" value="Chromosome"/>
</dbReference>
<accession>A0A3G6RHA0</accession>
<evidence type="ECO:0000313" key="4">
    <source>
        <dbReference type="Proteomes" id="UP000279972"/>
    </source>
</evidence>
<evidence type="ECO:0000313" key="2">
    <source>
        <dbReference type="EMBL" id="PNW14136.1"/>
    </source>
</evidence>
<protein>
    <submittedName>
        <fullName evidence="2">Uncharacterized protein</fullName>
    </submittedName>
</protein>
<dbReference type="EMBL" id="PPEH01000003">
    <property type="protein sequence ID" value="PNW14136.1"/>
    <property type="molecule type" value="Genomic_DNA"/>
</dbReference>
<dbReference type="OrthoDB" id="1262555at2"/>
<proteinExistence type="predicted"/>
<sequence length="132" mass="15711">MTKEEQLRIYSAYLPYKLQVEFKRNIYPASVEIQTLDLKNLSSVIYQGKSNSFKMKPILWDLSYLTKDEFNFIWENETDSESLEQAIALDAESFLTCKFSYDFWQELFKNHFNVFGLPECEYINKATLTQKQ</sequence>
<name>A0A3G6RHA0_CHRLC</name>